<reference evidence="1 2" key="1">
    <citation type="submission" date="2016-05" db="EMBL/GenBank/DDBJ databases">
        <title>Genome sequence of Pseudomonas stutzeri 273 and identification of the exopolysaccharide biosynthesis locus.</title>
        <authorList>
            <person name="Wu S."/>
            <person name="Sun C."/>
        </authorList>
    </citation>
    <scope>NUCLEOTIDE SEQUENCE [LARGE SCALE GENOMIC DNA]</scope>
    <source>
        <strain evidence="1 2">273</strain>
    </source>
</reference>
<dbReference type="PANTHER" id="PTHR34365">
    <property type="entry name" value="ENOLASE (DUF1399)"/>
    <property type="match status" value="1"/>
</dbReference>
<dbReference type="InterPro" id="IPR009836">
    <property type="entry name" value="GRDP-like"/>
</dbReference>
<dbReference type="Proteomes" id="UP000077787">
    <property type="component" value="Chromosome"/>
</dbReference>
<evidence type="ECO:0000313" key="2">
    <source>
        <dbReference type="Proteomes" id="UP000077787"/>
    </source>
</evidence>
<proteinExistence type="predicted"/>
<evidence type="ECO:0008006" key="3">
    <source>
        <dbReference type="Google" id="ProtNLM"/>
    </source>
</evidence>
<sequence>MNAIALLNQPLLTANGLDVNVSQLDFKRLKHKYTESSEAEMSAAEWDFGEQEYRRFLTLKCFYPSVALVPSKIVDAIWHAHILDTRAYREDCRKVFGRFIDHYPYFGIYGKDDYQELKSAFAQTVALYEKHFGAYPGGGSETQAMRCKDHACHVESKCACRVEGACKDDVAVY</sequence>
<name>A0A172WNJ4_STUST</name>
<dbReference type="PANTHER" id="PTHR34365:SF7">
    <property type="entry name" value="GLYCINE-RICH DOMAIN-CONTAINING PROTEIN 1"/>
    <property type="match status" value="1"/>
</dbReference>
<dbReference type="OrthoDB" id="278697at2"/>
<accession>A0A172WNJ4</accession>
<gene>
    <name evidence="1" type="ORF">PS273GM_07635</name>
</gene>
<organism evidence="1 2">
    <name type="scientific">Stutzerimonas stutzeri</name>
    <name type="common">Pseudomonas stutzeri</name>
    <dbReference type="NCBI Taxonomy" id="316"/>
    <lineage>
        <taxon>Bacteria</taxon>
        <taxon>Pseudomonadati</taxon>
        <taxon>Pseudomonadota</taxon>
        <taxon>Gammaproteobacteria</taxon>
        <taxon>Pseudomonadales</taxon>
        <taxon>Pseudomonadaceae</taxon>
        <taxon>Stutzerimonas</taxon>
    </lineage>
</organism>
<evidence type="ECO:0000313" key="1">
    <source>
        <dbReference type="EMBL" id="ANF25034.1"/>
    </source>
</evidence>
<dbReference type="RefSeq" id="WP_064481094.1">
    <property type="nucleotide sequence ID" value="NZ_CP015641.1"/>
</dbReference>
<dbReference type="EMBL" id="CP015641">
    <property type="protein sequence ID" value="ANF25034.1"/>
    <property type="molecule type" value="Genomic_DNA"/>
</dbReference>
<protein>
    <recommendedName>
        <fullName evidence="3">Glycine-rich domain-containing protein-like</fullName>
    </recommendedName>
</protein>
<dbReference type="AlphaFoldDB" id="A0A172WNJ4"/>